<organism evidence="2 3">
    <name type="scientific">Tuber magnatum</name>
    <name type="common">white Piedmont truffle</name>
    <dbReference type="NCBI Taxonomy" id="42249"/>
    <lineage>
        <taxon>Eukaryota</taxon>
        <taxon>Fungi</taxon>
        <taxon>Dikarya</taxon>
        <taxon>Ascomycota</taxon>
        <taxon>Pezizomycotina</taxon>
        <taxon>Pezizomycetes</taxon>
        <taxon>Pezizales</taxon>
        <taxon>Tuberaceae</taxon>
        <taxon>Tuber</taxon>
    </lineage>
</organism>
<feature type="compositionally biased region" description="Polar residues" evidence="1">
    <location>
        <begin position="95"/>
        <end position="105"/>
    </location>
</feature>
<dbReference type="AlphaFoldDB" id="A0A317T1F4"/>
<comment type="caution">
    <text evidence="2">The sequence shown here is derived from an EMBL/GenBank/DDBJ whole genome shotgun (WGS) entry which is preliminary data.</text>
</comment>
<evidence type="ECO:0000256" key="1">
    <source>
        <dbReference type="SAM" id="MobiDB-lite"/>
    </source>
</evidence>
<feature type="region of interest" description="Disordered" evidence="1">
    <location>
        <begin position="59"/>
        <end position="121"/>
    </location>
</feature>
<dbReference type="InterPro" id="IPR036047">
    <property type="entry name" value="F-box-like_dom_sf"/>
</dbReference>
<gene>
    <name evidence="2" type="ORF">C7212DRAFT_304104</name>
</gene>
<evidence type="ECO:0008006" key="4">
    <source>
        <dbReference type="Google" id="ProtNLM"/>
    </source>
</evidence>
<dbReference type="Proteomes" id="UP000246991">
    <property type="component" value="Unassembled WGS sequence"/>
</dbReference>
<evidence type="ECO:0000313" key="3">
    <source>
        <dbReference type="Proteomes" id="UP000246991"/>
    </source>
</evidence>
<protein>
    <recommendedName>
        <fullName evidence="4">F-box domain-containing protein</fullName>
    </recommendedName>
</protein>
<dbReference type="OrthoDB" id="5334391at2759"/>
<reference evidence="2 3" key="1">
    <citation type="submission" date="2018-03" db="EMBL/GenBank/DDBJ databases">
        <title>Genomes of Pezizomycetes fungi and the evolution of truffles.</title>
        <authorList>
            <person name="Murat C."/>
            <person name="Payen T."/>
            <person name="Noel B."/>
            <person name="Kuo A."/>
            <person name="Martin F.M."/>
        </authorList>
    </citation>
    <scope>NUCLEOTIDE SEQUENCE [LARGE SCALE GENOMIC DNA]</scope>
    <source>
        <strain evidence="2">091103-1</strain>
    </source>
</reference>
<dbReference type="EMBL" id="PYWC01000009">
    <property type="protein sequence ID" value="PWW79236.1"/>
    <property type="molecule type" value="Genomic_DNA"/>
</dbReference>
<accession>A0A317T1F4</accession>
<feature type="compositionally biased region" description="Basic residues" evidence="1">
    <location>
        <begin position="77"/>
        <end position="90"/>
    </location>
</feature>
<feature type="non-terminal residue" evidence="2">
    <location>
        <position position="121"/>
    </location>
</feature>
<dbReference type="SUPFAM" id="SSF81383">
    <property type="entry name" value="F-box domain"/>
    <property type="match status" value="1"/>
</dbReference>
<name>A0A317T1F4_9PEZI</name>
<proteinExistence type="predicted"/>
<keyword evidence="3" id="KW-1185">Reference proteome</keyword>
<evidence type="ECO:0000313" key="2">
    <source>
        <dbReference type="EMBL" id="PWW79236.1"/>
    </source>
</evidence>
<sequence>MIVEFLPPVDVVRLRRVSSVWDRVLSSDYICKVALQAHFPHSRETRELYERNALATKQSNLQDNVEISEEVPQTGKKSGKPGKKNGKSGARRSLELQSILASSRLNKPKSREVSEVSLGFS</sequence>